<evidence type="ECO:0000256" key="1">
    <source>
        <dbReference type="ARBA" id="ARBA00022801"/>
    </source>
</evidence>
<organism evidence="4 5">
    <name type="scientific">Limimaricola variabilis</name>
    <dbReference type="NCBI Taxonomy" id="1492771"/>
    <lineage>
        <taxon>Bacteria</taxon>
        <taxon>Pseudomonadati</taxon>
        <taxon>Pseudomonadota</taxon>
        <taxon>Alphaproteobacteria</taxon>
        <taxon>Rhodobacterales</taxon>
        <taxon>Paracoccaceae</taxon>
        <taxon>Limimaricola</taxon>
    </lineage>
</organism>
<feature type="domain" description="HAMP" evidence="3">
    <location>
        <begin position="322"/>
        <end position="375"/>
    </location>
</feature>
<dbReference type="PROSITE" id="PS50885">
    <property type="entry name" value="HAMP"/>
    <property type="match status" value="1"/>
</dbReference>
<feature type="transmembrane region" description="Helical" evidence="2">
    <location>
        <begin position="296"/>
        <end position="318"/>
    </location>
</feature>
<feature type="transmembrane region" description="Helical" evidence="2">
    <location>
        <begin position="6"/>
        <end position="27"/>
    </location>
</feature>
<dbReference type="InterPro" id="IPR036457">
    <property type="entry name" value="PPM-type-like_dom_sf"/>
</dbReference>
<keyword evidence="2" id="KW-0812">Transmembrane</keyword>
<dbReference type="InterPro" id="IPR003660">
    <property type="entry name" value="HAMP_dom"/>
</dbReference>
<evidence type="ECO:0000259" key="3">
    <source>
        <dbReference type="PROSITE" id="PS50885"/>
    </source>
</evidence>
<dbReference type="SUPFAM" id="SSF158472">
    <property type="entry name" value="HAMP domain-like"/>
    <property type="match status" value="1"/>
</dbReference>
<evidence type="ECO:0000256" key="2">
    <source>
        <dbReference type="SAM" id="Phobius"/>
    </source>
</evidence>
<accession>A0ABR6HTV0</accession>
<dbReference type="Proteomes" id="UP000576152">
    <property type="component" value="Unassembled WGS sequence"/>
</dbReference>
<dbReference type="InterPro" id="IPR001932">
    <property type="entry name" value="PPM-type_phosphatase-like_dom"/>
</dbReference>
<dbReference type="InterPro" id="IPR052016">
    <property type="entry name" value="Bact_Sigma-Reg"/>
</dbReference>
<sequence>MMLRNTLNAVYAVIVATLLFSVVLQILGAWNTHRLFTALEKSNAARGELSLLAIDLSDQRRRAYLDRLGAPHLEIAPIRAGVTKPMLVSAATAVAERPELAVRAQEIDTRLAVLRQDAQAGELDADALFSRYTEVIEEVIALRLGLLSWEFQSEPVAPASAHLRRYNGLLLEYVGRNAALITGQVFAGEAYSEAVLKAARDNLSRARFALEQMQEQLLLQGGVVTPALERVIRSYEDRYFVSAAAVIEDMERGRDPADIESWTAFEREARAASLDFLTGLLATSGEALEDLTRRSFAWLLVWSVLLVLASGTAFYGWYAVRTRLIQPLDDIHDDMLKLADGRLDVELPSVYRDDEVGRMRDALRIFKANALRRARLQTERDKLLGRLKSAYRQLRLDLQAAATVQEALLPDASNQDGIRVQGQLKPSHYIAGDTYDVVRRSDGRLLFFQVDVAGHGAPAALVSVGAHNLLLQALIESDDRADLAAIVAKINADWPASMPYFTLALGEIDIQRGRGRLVQAGHPGPILMCPDRPPETLGDGGVPVGILTGNHYEEVDFDFPRGSRLLVYSDGLTEAENTHKEAFGEARLHAMLARAATLSTARLLDRLSAELRGWRGSDTLEDDVTLLVLEAMGRDED</sequence>
<keyword evidence="5" id="KW-1185">Reference proteome</keyword>
<dbReference type="SMART" id="SM00304">
    <property type="entry name" value="HAMP"/>
    <property type="match status" value="1"/>
</dbReference>
<evidence type="ECO:0000313" key="4">
    <source>
        <dbReference type="EMBL" id="MBB3713922.1"/>
    </source>
</evidence>
<keyword evidence="2" id="KW-0472">Membrane</keyword>
<dbReference type="Gene3D" id="3.60.40.10">
    <property type="entry name" value="PPM-type phosphatase domain"/>
    <property type="match status" value="1"/>
</dbReference>
<keyword evidence="2" id="KW-1133">Transmembrane helix</keyword>
<evidence type="ECO:0000313" key="5">
    <source>
        <dbReference type="Proteomes" id="UP000576152"/>
    </source>
</evidence>
<dbReference type="Gene3D" id="6.10.340.10">
    <property type="match status" value="1"/>
</dbReference>
<dbReference type="PANTHER" id="PTHR43156">
    <property type="entry name" value="STAGE II SPORULATION PROTEIN E-RELATED"/>
    <property type="match status" value="1"/>
</dbReference>
<gene>
    <name evidence="4" type="ORF">FHS00_003535</name>
</gene>
<dbReference type="EMBL" id="JACIBX010000027">
    <property type="protein sequence ID" value="MBB3713922.1"/>
    <property type="molecule type" value="Genomic_DNA"/>
</dbReference>
<reference evidence="4 5" key="1">
    <citation type="submission" date="2020-08" db="EMBL/GenBank/DDBJ databases">
        <title>Genomic Encyclopedia of Type Strains, Phase III (KMG-III): the genomes of soil and plant-associated and newly described type strains.</title>
        <authorList>
            <person name="Whitman W."/>
        </authorList>
    </citation>
    <scope>NUCLEOTIDE SEQUENCE [LARGE SCALE GENOMIC DNA]</scope>
    <source>
        <strain evidence="4 5">CECT 8572</strain>
    </source>
</reference>
<dbReference type="PANTHER" id="PTHR43156:SF2">
    <property type="entry name" value="STAGE II SPORULATION PROTEIN E"/>
    <property type="match status" value="1"/>
</dbReference>
<protein>
    <submittedName>
        <fullName evidence="4">Serine phosphatase RsbU (Regulator of sigma subunit)</fullName>
    </submittedName>
</protein>
<name>A0ABR6HTV0_9RHOB</name>
<dbReference type="SMART" id="SM00331">
    <property type="entry name" value="PP2C_SIG"/>
    <property type="match status" value="1"/>
</dbReference>
<keyword evidence="1" id="KW-0378">Hydrolase</keyword>
<comment type="caution">
    <text evidence="4">The sequence shown here is derived from an EMBL/GenBank/DDBJ whole genome shotgun (WGS) entry which is preliminary data.</text>
</comment>
<dbReference type="Pfam" id="PF07228">
    <property type="entry name" value="SpoIIE"/>
    <property type="match status" value="1"/>
</dbReference>
<proteinExistence type="predicted"/>